<proteinExistence type="predicted"/>
<name>A0A1Y1IU07_KLENI</name>
<reference evidence="2 3" key="1">
    <citation type="journal article" date="2014" name="Nat. Commun.">
        <title>Klebsormidium flaccidum genome reveals primary factors for plant terrestrial adaptation.</title>
        <authorList>
            <person name="Hori K."/>
            <person name="Maruyama F."/>
            <person name="Fujisawa T."/>
            <person name="Togashi T."/>
            <person name="Yamamoto N."/>
            <person name="Seo M."/>
            <person name="Sato S."/>
            <person name="Yamada T."/>
            <person name="Mori H."/>
            <person name="Tajima N."/>
            <person name="Moriyama T."/>
            <person name="Ikeuchi M."/>
            <person name="Watanabe M."/>
            <person name="Wada H."/>
            <person name="Kobayashi K."/>
            <person name="Saito M."/>
            <person name="Masuda T."/>
            <person name="Sasaki-Sekimoto Y."/>
            <person name="Mashiguchi K."/>
            <person name="Awai K."/>
            <person name="Shimojima M."/>
            <person name="Masuda S."/>
            <person name="Iwai M."/>
            <person name="Nobusawa T."/>
            <person name="Narise T."/>
            <person name="Kondo S."/>
            <person name="Saito H."/>
            <person name="Sato R."/>
            <person name="Murakawa M."/>
            <person name="Ihara Y."/>
            <person name="Oshima-Yamada Y."/>
            <person name="Ohtaka K."/>
            <person name="Satoh M."/>
            <person name="Sonobe K."/>
            <person name="Ishii M."/>
            <person name="Ohtani R."/>
            <person name="Kanamori-Sato M."/>
            <person name="Honoki R."/>
            <person name="Miyazaki D."/>
            <person name="Mochizuki H."/>
            <person name="Umetsu J."/>
            <person name="Higashi K."/>
            <person name="Shibata D."/>
            <person name="Kamiya Y."/>
            <person name="Sato N."/>
            <person name="Nakamura Y."/>
            <person name="Tabata S."/>
            <person name="Ida S."/>
            <person name="Kurokawa K."/>
            <person name="Ohta H."/>
        </authorList>
    </citation>
    <scope>NUCLEOTIDE SEQUENCE [LARGE SCALE GENOMIC DNA]</scope>
    <source>
        <strain evidence="2 3">NIES-2285</strain>
    </source>
</reference>
<evidence type="ECO:0000256" key="1">
    <source>
        <dbReference type="SAM" id="MobiDB-lite"/>
    </source>
</evidence>
<dbReference type="AlphaFoldDB" id="A0A1Y1IU07"/>
<gene>
    <name evidence="2" type="ORF">KFL_009730020</name>
</gene>
<feature type="region of interest" description="Disordered" evidence="1">
    <location>
        <begin position="96"/>
        <end position="139"/>
    </location>
</feature>
<feature type="region of interest" description="Disordered" evidence="1">
    <location>
        <begin position="156"/>
        <end position="185"/>
    </location>
</feature>
<accession>A0A1Y1IU07</accession>
<dbReference type="Proteomes" id="UP000054558">
    <property type="component" value="Unassembled WGS sequence"/>
</dbReference>
<protein>
    <submittedName>
        <fullName evidence="2">Uncharacterized protein</fullName>
    </submittedName>
</protein>
<keyword evidence="3" id="KW-1185">Reference proteome</keyword>
<evidence type="ECO:0000313" key="2">
    <source>
        <dbReference type="EMBL" id="GAQ92306.1"/>
    </source>
</evidence>
<evidence type="ECO:0000313" key="3">
    <source>
        <dbReference type="Proteomes" id="UP000054558"/>
    </source>
</evidence>
<sequence length="185" mass="20453">MCERVNDNLETDTYHLPREVAAAIRSQEDRLGGLLEALAKTKEQETRAQHERDEALWEQLDAQHTDLVARLTSTIQALVVQPITCEGCGHHQARPTIPDLLPTTAGTPATSRADGAGPSGSAREQDEASEPPLQPRFQYLDPACLLTVNDVRKEFEEDGLDGRKSINKMDADDEKAQVAERVQSR</sequence>
<dbReference type="EMBL" id="DF237922">
    <property type="protein sequence ID" value="GAQ92306.1"/>
    <property type="molecule type" value="Genomic_DNA"/>
</dbReference>
<organism evidence="2 3">
    <name type="scientific">Klebsormidium nitens</name>
    <name type="common">Green alga</name>
    <name type="synonym">Ulothrix nitens</name>
    <dbReference type="NCBI Taxonomy" id="105231"/>
    <lineage>
        <taxon>Eukaryota</taxon>
        <taxon>Viridiplantae</taxon>
        <taxon>Streptophyta</taxon>
        <taxon>Klebsormidiophyceae</taxon>
        <taxon>Klebsormidiales</taxon>
        <taxon>Klebsormidiaceae</taxon>
        <taxon>Klebsormidium</taxon>
    </lineage>
</organism>